<dbReference type="GO" id="GO:0005929">
    <property type="term" value="C:cilium"/>
    <property type="evidence" value="ECO:0007669"/>
    <property type="project" value="TreeGrafter"/>
</dbReference>
<dbReference type="Proteomes" id="UP000835052">
    <property type="component" value="Unassembled WGS sequence"/>
</dbReference>
<evidence type="ECO:0000313" key="7">
    <source>
        <dbReference type="EMBL" id="CAD6198824.1"/>
    </source>
</evidence>
<feature type="binding site" evidence="4">
    <location>
        <begin position="110"/>
        <end position="111"/>
    </location>
    <ligand>
        <name>GTP</name>
        <dbReference type="ChEBI" id="CHEBI:37565"/>
    </ligand>
</feature>
<evidence type="ECO:0000256" key="4">
    <source>
        <dbReference type="PIRSR" id="PIRSR037947-1"/>
    </source>
</evidence>
<dbReference type="OrthoDB" id="194775at2759"/>
<dbReference type="PROSITE" id="PS51329">
    <property type="entry name" value="C_CAP_COFACTOR_C"/>
    <property type="match status" value="1"/>
</dbReference>
<organism evidence="7 8">
    <name type="scientific">Caenorhabditis auriculariae</name>
    <dbReference type="NCBI Taxonomy" id="2777116"/>
    <lineage>
        <taxon>Eukaryota</taxon>
        <taxon>Metazoa</taxon>
        <taxon>Ecdysozoa</taxon>
        <taxon>Nematoda</taxon>
        <taxon>Chromadorea</taxon>
        <taxon>Rhabditida</taxon>
        <taxon>Rhabditina</taxon>
        <taxon>Rhabditomorpha</taxon>
        <taxon>Rhabditoidea</taxon>
        <taxon>Rhabditidae</taxon>
        <taxon>Peloderinae</taxon>
        <taxon>Caenorhabditis</taxon>
    </lineage>
</organism>
<keyword evidence="3" id="KW-0343">GTPase activation</keyword>
<accession>A0A8S1HWX9</accession>
<dbReference type="PIRSF" id="PIRSF037947">
    <property type="entry name" value="Protein_XRP2"/>
    <property type="match status" value="1"/>
</dbReference>
<sequence length="343" mass="38100">MSRLVRGPTRQPLGPPATSQARPDQYKVAENDIPTAEVPQYSWDTKSAVDVSKFTIADIHTGVKCIRSDEKDSMQVENCTNSVVLLLKPTASLTVDDCRDCLVVLGPCAGSVFIRDCANCTVLTACQQLRTRDCHGLRVGIVCATQPIIENSNDVFFYPLTLNYPSLKEHMKSASLSLFMGNVNSVHDFTPETKPNFRVVKTPLQLDGDQEESLRFEGVLTQKEDSIIPVFSTSKEVSNFVYSFQEKNESRVDFEERCAGFSDALRSDPDVSLLSCNDIDTSKLADNLVPVQGMSSRLVLFEVVAAEERLYTLCKGSPFLFHVSFPEKVAQFRNLISIHSTHT</sequence>
<dbReference type="GO" id="GO:0006892">
    <property type="term" value="P:post-Golgi vesicle-mediated transport"/>
    <property type="evidence" value="ECO:0007669"/>
    <property type="project" value="TreeGrafter"/>
</dbReference>
<dbReference type="GO" id="GO:0005525">
    <property type="term" value="F:GTP binding"/>
    <property type="evidence" value="ECO:0007669"/>
    <property type="project" value="UniProtKB-UniRule"/>
</dbReference>
<evidence type="ECO:0000259" key="6">
    <source>
        <dbReference type="PROSITE" id="PS51329"/>
    </source>
</evidence>
<comment type="similarity">
    <text evidence="1 3">Belongs to the TBCC family.</text>
</comment>
<gene>
    <name evidence="7" type="ORF">CAUJ_LOCUS14730</name>
</gene>
<protein>
    <recommendedName>
        <fullName evidence="3">Protein XRP2</fullName>
    </recommendedName>
</protein>
<name>A0A8S1HWX9_9PELO</name>
<dbReference type="InterPro" id="IPR012945">
    <property type="entry name" value="Tubulin-bd_cofactor_C_dom"/>
</dbReference>
<dbReference type="InterPro" id="IPR006599">
    <property type="entry name" value="CARP_motif"/>
</dbReference>
<dbReference type="InterPro" id="IPR017901">
    <property type="entry name" value="C-CAP_CF_C-like"/>
</dbReference>
<comment type="caution">
    <text evidence="7">The sequence shown here is derived from an EMBL/GenBank/DDBJ whole genome shotgun (WGS) entry which is preliminary data.</text>
</comment>
<dbReference type="SUPFAM" id="SSF69340">
    <property type="entry name" value="C-terminal domain of adenylylcyclase associated protein"/>
    <property type="match status" value="1"/>
</dbReference>
<dbReference type="EMBL" id="CAJGYM010000140">
    <property type="protein sequence ID" value="CAD6198824.1"/>
    <property type="molecule type" value="Genomic_DNA"/>
</dbReference>
<dbReference type="InterPro" id="IPR036223">
    <property type="entry name" value="CAP_C_sf"/>
</dbReference>
<dbReference type="PANTHER" id="PTHR15440:SF0">
    <property type="entry name" value="PROTEIN XRP2"/>
    <property type="match status" value="1"/>
</dbReference>
<evidence type="ECO:0000256" key="2">
    <source>
        <dbReference type="ARBA" id="ARBA00022741"/>
    </source>
</evidence>
<dbReference type="PANTHER" id="PTHR15440">
    <property type="entry name" value="XRP2 PROTEIN"/>
    <property type="match status" value="1"/>
</dbReference>
<reference evidence="7" key="1">
    <citation type="submission" date="2020-10" db="EMBL/GenBank/DDBJ databases">
        <authorList>
            <person name="Kikuchi T."/>
        </authorList>
    </citation>
    <scope>NUCLEOTIDE SEQUENCE</scope>
    <source>
        <strain evidence="7">NKZ352</strain>
    </source>
</reference>
<dbReference type="SMART" id="SM00673">
    <property type="entry name" value="CARP"/>
    <property type="match status" value="2"/>
</dbReference>
<comment type="function">
    <text evidence="3">Acts as a GTPase-activating protein (GAP) for tubulin in concert with tubulin-specific chaperone C, but does not enhance tubulin heterodimerization.</text>
</comment>
<dbReference type="InterPro" id="IPR039093">
    <property type="entry name" value="XRP2"/>
</dbReference>
<keyword evidence="2 3" id="KW-0547">Nucleotide-binding</keyword>
<evidence type="ECO:0000256" key="5">
    <source>
        <dbReference type="SAM" id="MobiDB-lite"/>
    </source>
</evidence>
<evidence type="ECO:0000256" key="1">
    <source>
        <dbReference type="ARBA" id="ARBA00008848"/>
    </source>
</evidence>
<evidence type="ECO:0000313" key="8">
    <source>
        <dbReference type="Proteomes" id="UP000835052"/>
    </source>
</evidence>
<dbReference type="Gene3D" id="2.160.20.70">
    <property type="match status" value="1"/>
</dbReference>
<dbReference type="GO" id="GO:0005096">
    <property type="term" value="F:GTPase activator activity"/>
    <property type="evidence" value="ECO:0007669"/>
    <property type="project" value="UniProtKB-UniRule"/>
</dbReference>
<keyword evidence="8" id="KW-1185">Reference proteome</keyword>
<keyword evidence="3 4" id="KW-0342">GTP-binding</keyword>
<evidence type="ECO:0000256" key="3">
    <source>
        <dbReference type="PIRNR" id="PIRNR037947"/>
    </source>
</evidence>
<dbReference type="GO" id="GO:1990075">
    <property type="term" value="C:periciliary membrane compartment"/>
    <property type="evidence" value="ECO:0007669"/>
    <property type="project" value="TreeGrafter"/>
</dbReference>
<dbReference type="Pfam" id="PF07986">
    <property type="entry name" value="TBCC"/>
    <property type="match status" value="1"/>
</dbReference>
<proteinExistence type="inferred from homology"/>
<dbReference type="AlphaFoldDB" id="A0A8S1HWX9"/>
<dbReference type="InterPro" id="IPR016098">
    <property type="entry name" value="CAP/MinC_C"/>
</dbReference>
<feature type="domain" description="C-CAP/cofactor C-like" evidence="6">
    <location>
        <begin position="39"/>
        <end position="191"/>
    </location>
</feature>
<feature type="region of interest" description="Disordered" evidence="5">
    <location>
        <begin position="1"/>
        <end position="25"/>
    </location>
</feature>
<feature type="binding site" evidence="4">
    <location>
        <begin position="127"/>
        <end position="130"/>
    </location>
    <ligand>
        <name>GTP</name>
        <dbReference type="ChEBI" id="CHEBI:37565"/>
    </ligand>
</feature>